<keyword evidence="3" id="KW-0805">Transcription regulation</keyword>
<dbReference type="SUPFAM" id="SSF46785">
    <property type="entry name" value="Winged helix' DNA-binding domain"/>
    <property type="match status" value="1"/>
</dbReference>
<dbReference type="Pfam" id="PF00155">
    <property type="entry name" value="Aminotran_1_2"/>
    <property type="match status" value="1"/>
</dbReference>
<dbReference type="CDD" id="cd07377">
    <property type="entry name" value="WHTH_GntR"/>
    <property type="match status" value="1"/>
</dbReference>
<dbReference type="RefSeq" id="WP_057758560.1">
    <property type="nucleotide sequence ID" value="NZ_LJYG01000112.1"/>
</dbReference>
<keyword evidence="5" id="KW-0804">Transcription</keyword>
<evidence type="ECO:0000256" key="5">
    <source>
        <dbReference type="ARBA" id="ARBA00023163"/>
    </source>
</evidence>
<dbReference type="SMART" id="SM00345">
    <property type="entry name" value="HTH_GNTR"/>
    <property type="match status" value="1"/>
</dbReference>
<reference evidence="8 9" key="1">
    <citation type="submission" date="2015-09" db="EMBL/GenBank/DDBJ databases">
        <title>Draft Genome Sequence of Bradyrhizobium manausense Strain BR 3351T, a Novel Symbiotic Nitrogen-Fixing Alphaproteobacterium Isolated from Brazilian Amazon Rain Forest.</title>
        <authorList>
            <person name="De Araujo J.L."/>
            <person name="Zilli J.E."/>
        </authorList>
    </citation>
    <scope>NUCLEOTIDE SEQUENCE [LARGE SCALE GENOMIC DNA]</scope>
    <source>
        <strain evidence="8 9">BR3351</strain>
    </source>
</reference>
<gene>
    <name evidence="8" type="ORF">AOQ71_38935</name>
</gene>
<evidence type="ECO:0000256" key="3">
    <source>
        <dbReference type="ARBA" id="ARBA00023015"/>
    </source>
</evidence>
<dbReference type="AlphaFoldDB" id="A0A0R3CXI3"/>
<dbReference type="CDD" id="cd00609">
    <property type="entry name" value="AAT_like"/>
    <property type="match status" value="1"/>
</dbReference>
<dbReference type="InterPro" id="IPR004839">
    <property type="entry name" value="Aminotransferase_I/II_large"/>
</dbReference>
<dbReference type="PANTHER" id="PTHR46577">
    <property type="entry name" value="HTH-TYPE TRANSCRIPTIONAL REGULATORY PROTEIN GABR"/>
    <property type="match status" value="1"/>
</dbReference>
<proteinExistence type="inferred from homology"/>
<dbReference type="SUPFAM" id="SSF53383">
    <property type="entry name" value="PLP-dependent transferases"/>
    <property type="match status" value="1"/>
</dbReference>
<dbReference type="InterPro" id="IPR015422">
    <property type="entry name" value="PyrdxlP-dep_Trfase_small"/>
</dbReference>
<dbReference type="InterPro" id="IPR012318">
    <property type="entry name" value="HTH_CRP"/>
</dbReference>
<evidence type="ECO:0000313" key="8">
    <source>
        <dbReference type="EMBL" id="KRQ00973.1"/>
    </source>
</evidence>
<protein>
    <submittedName>
        <fullName evidence="8">GntR family transcriptional regulator</fullName>
    </submittedName>
</protein>
<organism evidence="8 9">
    <name type="scientific">Bradyrhizobium manausense</name>
    <dbReference type="NCBI Taxonomy" id="989370"/>
    <lineage>
        <taxon>Bacteria</taxon>
        <taxon>Pseudomonadati</taxon>
        <taxon>Pseudomonadota</taxon>
        <taxon>Alphaproteobacteria</taxon>
        <taxon>Hyphomicrobiales</taxon>
        <taxon>Nitrobacteraceae</taxon>
        <taxon>Bradyrhizobium</taxon>
    </lineage>
</organism>
<dbReference type="STRING" id="989370.AOQ71_38935"/>
<dbReference type="Gene3D" id="1.10.10.10">
    <property type="entry name" value="Winged helix-like DNA-binding domain superfamily/Winged helix DNA-binding domain"/>
    <property type="match status" value="1"/>
</dbReference>
<dbReference type="InterPro" id="IPR036390">
    <property type="entry name" value="WH_DNA-bd_sf"/>
</dbReference>
<feature type="domain" description="HTH crp-type" evidence="7">
    <location>
        <begin position="12"/>
        <end position="81"/>
    </location>
</feature>
<dbReference type="GO" id="GO:0030170">
    <property type="term" value="F:pyridoxal phosphate binding"/>
    <property type="evidence" value="ECO:0007669"/>
    <property type="project" value="InterPro"/>
</dbReference>
<keyword evidence="4" id="KW-0238">DNA-binding</keyword>
<evidence type="ECO:0000256" key="2">
    <source>
        <dbReference type="ARBA" id="ARBA00022898"/>
    </source>
</evidence>
<dbReference type="Pfam" id="PF00392">
    <property type="entry name" value="GntR"/>
    <property type="match status" value="1"/>
</dbReference>
<dbReference type="PANTHER" id="PTHR46577:SF1">
    <property type="entry name" value="HTH-TYPE TRANSCRIPTIONAL REGULATORY PROTEIN GABR"/>
    <property type="match status" value="1"/>
</dbReference>
<evidence type="ECO:0000256" key="4">
    <source>
        <dbReference type="ARBA" id="ARBA00023125"/>
    </source>
</evidence>
<dbReference type="InterPro" id="IPR051446">
    <property type="entry name" value="HTH_trans_reg/aminotransferase"/>
</dbReference>
<dbReference type="GO" id="GO:0003700">
    <property type="term" value="F:DNA-binding transcription factor activity"/>
    <property type="evidence" value="ECO:0007669"/>
    <property type="project" value="InterPro"/>
</dbReference>
<dbReference type="Proteomes" id="UP000051936">
    <property type="component" value="Unassembled WGS sequence"/>
</dbReference>
<dbReference type="Gene3D" id="3.90.1150.10">
    <property type="entry name" value="Aspartate Aminotransferase, domain 1"/>
    <property type="match status" value="1"/>
</dbReference>
<dbReference type="PROSITE" id="PS51063">
    <property type="entry name" value="HTH_CRP_2"/>
    <property type="match status" value="1"/>
</dbReference>
<dbReference type="PROSITE" id="PS50949">
    <property type="entry name" value="HTH_GNTR"/>
    <property type="match status" value="1"/>
</dbReference>
<name>A0A0R3CXI3_9BRAD</name>
<dbReference type="InterPro" id="IPR015421">
    <property type="entry name" value="PyrdxlP-dep_Trfase_major"/>
</dbReference>
<keyword evidence="9" id="KW-1185">Reference proteome</keyword>
<dbReference type="GO" id="GO:0003677">
    <property type="term" value="F:DNA binding"/>
    <property type="evidence" value="ECO:0007669"/>
    <property type="project" value="UniProtKB-KW"/>
</dbReference>
<feature type="domain" description="HTH gntR-type" evidence="6">
    <location>
        <begin position="12"/>
        <end position="80"/>
    </location>
</feature>
<dbReference type="InterPro" id="IPR000524">
    <property type="entry name" value="Tscrpt_reg_HTH_GntR"/>
</dbReference>
<dbReference type="Gene3D" id="3.40.640.10">
    <property type="entry name" value="Type I PLP-dependent aspartate aminotransferase-like (Major domain)"/>
    <property type="match status" value="1"/>
</dbReference>
<evidence type="ECO:0000259" key="7">
    <source>
        <dbReference type="PROSITE" id="PS51063"/>
    </source>
</evidence>
<evidence type="ECO:0000259" key="6">
    <source>
        <dbReference type="PROSITE" id="PS50949"/>
    </source>
</evidence>
<dbReference type="OrthoDB" id="9804020at2"/>
<dbReference type="EMBL" id="LJYG01000112">
    <property type="protein sequence ID" value="KRQ00973.1"/>
    <property type="molecule type" value="Genomic_DNA"/>
</dbReference>
<dbReference type="SMART" id="SM00419">
    <property type="entry name" value="HTH_CRP"/>
    <property type="match status" value="1"/>
</dbReference>
<evidence type="ECO:0000256" key="1">
    <source>
        <dbReference type="ARBA" id="ARBA00005384"/>
    </source>
</evidence>
<dbReference type="InterPro" id="IPR036388">
    <property type="entry name" value="WH-like_DNA-bd_sf"/>
</dbReference>
<dbReference type="InterPro" id="IPR015424">
    <property type="entry name" value="PyrdxlP-dep_Trfase"/>
</dbReference>
<accession>A0A0R3CXI3</accession>
<sequence length="461" mass="49761">MLENLELPNNDRPIYQRLADAIGERIARGELAEGDRLPPHREIARLLGINVTTVTRAFSALQQRGLVEARPGRGTLVAGKETEEGGFKSAPSDEAGLIDLSVNRPATSAYREALALLLPHIAKDRRFSALQDYHPPEGPEWARAAVAEWLDGVAGDGDAGRVVLTDGAQHGLACVLRALTQPDDVVLADSITYQGISALCRSQGVDLRGVSIDREGMRPDAFEAACATLRPRAVFLVPTLHNPTTVTLSEERRRALAAIARRHNVLIIEDDVYRPLLDRAVPSFAALEPELTVHISGLSKCIAPGLRYGFVVAPRAVLGNVAAALRIDCWSISPLTALIATILLEEGAARRIIDVQREELRRRQAILREALAAFDVQSQETSPHAWLHLPEPWRGAAFARACRQRGVGVLPADAFAVGRETLAHAVRINVGAAPSSGELRQALAIMADLLNAGHFEISGAV</sequence>
<comment type="caution">
    <text evidence="8">The sequence shown here is derived from an EMBL/GenBank/DDBJ whole genome shotgun (WGS) entry which is preliminary data.</text>
</comment>
<keyword evidence="2" id="KW-0663">Pyridoxal phosphate</keyword>
<evidence type="ECO:0000313" key="9">
    <source>
        <dbReference type="Proteomes" id="UP000051936"/>
    </source>
</evidence>
<comment type="similarity">
    <text evidence="1">In the C-terminal section; belongs to the class-I pyridoxal-phosphate-dependent aminotransferase family.</text>
</comment>